<keyword evidence="9 11" id="KW-0570">Pentose shunt</keyword>
<accession>A0ABY3SV12</accession>
<gene>
    <name evidence="14" type="primary">gnd</name>
    <name evidence="14" type="ORF">L2Y54_15540</name>
</gene>
<keyword evidence="7 11" id="KW-0560">Oxidoreductase</keyword>
<organism evidence="14 15">
    <name type="scientific">Thiothrix winogradskyi</name>
    <dbReference type="NCBI Taxonomy" id="96472"/>
    <lineage>
        <taxon>Bacteria</taxon>
        <taxon>Pseudomonadati</taxon>
        <taxon>Pseudomonadota</taxon>
        <taxon>Gammaproteobacteria</taxon>
        <taxon>Thiotrichales</taxon>
        <taxon>Thiotrichaceae</taxon>
        <taxon>Thiothrix</taxon>
    </lineage>
</organism>
<keyword evidence="8 12" id="KW-0311">Gluconate utilization</keyword>
<dbReference type="PIRSF" id="PIRSF000109">
    <property type="entry name" value="6PGD"/>
    <property type="match status" value="1"/>
</dbReference>
<keyword evidence="15" id="KW-1185">Reference proteome</keyword>
<evidence type="ECO:0000256" key="9">
    <source>
        <dbReference type="ARBA" id="ARBA00023126"/>
    </source>
</evidence>
<dbReference type="PROSITE" id="PS00461">
    <property type="entry name" value="6PGD"/>
    <property type="match status" value="1"/>
</dbReference>
<evidence type="ECO:0000256" key="2">
    <source>
        <dbReference type="ARBA" id="ARBA00004874"/>
    </source>
</evidence>
<proteinExistence type="inferred from homology"/>
<evidence type="ECO:0000313" key="15">
    <source>
        <dbReference type="Proteomes" id="UP001054801"/>
    </source>
</evidence>
<evidence type="ECO:0000256" key="11">
    <source>
        <dbReference type="PIRNR" id="PIRNR000109"/>
    </source>
</evidence>
<comment type="pathway">
    <text evidence="2 11 12">Carbohydrate degradation; pentose phosphate pathway; D-ribulose 5-phosphate from D-glucose 6-phosphate (oxidative stage): step 3/3.</text>
</comment>
<dbReference type="InterPro" id="IPR006184">
    <property type="entry name" value="6PGdom_BS"/>
</dbReference>
<evidence type="ECO:0000256" key="6">
    <source>
        <dbReference type="ARBA" id="ARBA00018193"/>
    </source>
</evidence>
<evidence type="ECO:0000256" key="8">
    <source>
        <dbReference type="ARBA" id="ARBA00023064"/>
    </source>
</evidence>
<dbReference type="InterPro" id="IPR006183">
    <property type="entry name" value="Pgluconate_DH"/>
</dbReference>
<dbReference type="PANTHER" id="PTHR11811">
    <property type="entry name" value="6-PHOSPHOGLUCONATE DEHYDROGENASE"/>
    <property type="match status" value="1"/>
</dbReference>
<comment type="subunit">
    <text evidence="4 11">Homodimer.</text>
</comment>
<comment type="catalytic activity">
    <reaction evidence="10 11 12">
        <text>6-phospho-D-gluconate + NADP(+) = D-ribulose 5-phosphate + CO2 + NADPH</text>
        <dbReference type="Rhea" id="RHEA:10116"/>
        <dbReference type="ChEBI" id="CHEBI:16526"/>
        <dbReference type="ChEBI" id="CHEBI:57783"/>
        <dbReference type="ChEBI" id="CHEBI:58121"/>
        <dbReference type="ChEBI" id="CHEBI:58349"/>
        <dbReference type="ChEBI" id="CHEBI:58759"/>
        <dbReference type="EC" id="1.1.1.44"/>
    </reaction>
</comment>
<comment type="function">
    <text evidence="1 11">Catalyzes the oxidative decarboxylation of 6-phosphogluconate to ribulose 5-phosphate and CO(2), with concomitant reduction of NADP to NADPH.</text>
</comment>
<feature type="domain" description="6-phosphogluconate dehydrogenase C-terminal" evidence="13">
    <location>
        <begin position="181"/>
        <end position="472"/>
    </location>
</feature>
<dbReference type="Proteomes" id="UP001054801">
    <property type="component" value="Chromosome"/>
</dbReference>
<dbReference type="Pfam" id="PF03446">
    <property type="entry name" value="NAD_binding_2"/>
    <property type="match status" value="1"/>
</dbReference>
<evidence type="ECO:0000256" key="10">
    <source>
        <dbReference type="ARBA" id="ARBA00048640"/>
    </source>
</evidence>
<dbReference type="Gene3D" id="1.20.5.320">
    <property type="entry name" value="6-Phosphogluconate Dehydrogenase, domain 3"/>
    <property type="match status" value="1"/>
</dbReference>
<protein>
    <recommendedName>
        <fullName evidence="6 11">6-phosphogluconate dehydrogenase, decarboxylating</fullName>
        <ecNumber evidence="5 11">1.1.1.44</ecNumber>
    </recommendedName>
</protein>
<evidence type="ECO:0000313" key="14">
    <source>
        <dbReference type="EMBL" id="UJS23346.1"/>
    </source>
</evidence>
<evidence type="ECO:0000256" key="12">
    <source>
        <dbReference type="RuleBase" id="RU000485"/>
    </source>
</evidence>
<dbReference type="Gene3D" id="1.10.1040.10">
    <property type="entry name" value="N-(1-d-carboxylethyl)-l-norvaline Dehydrogenase, domain 2"/>
    <property type="match status" value="1"/>
</dbReference>
<dbReference type="NCBIfam" id="NF006765">
    <property type="entry name" value="PRK09287.1"/>
    <property type="match status" value="1"/>
</dbReference>
<dbReference type="PRINTS" id="PR00076">
    <property type="entry name" value="6PGDHDRGNASE"/>
</dbReference>
<dbReference type="GO" id="GO:0004616">
    <property type="term" value="F:phosphogluconate dehydrogenase (decarboxylating) activity"/>
    <property type="evidence" value="ECO:0007669"/>
    <property type="project" value="UniProtKB-EC"/>
</dbReference>
<dbReference type="InterPro" id="IPR036291">
    <property type="entry name" value="NAD(P)-bd_dom_sf"/>
</dbReference>
<dbReference type="NCBIfam" id="TIGR00873">
    <property type="entry name" value="gnd"/>
    <property type="match status" value="1"/>
</dbReference>
<dbReference type="EC" id="1.1.1.44" evidence="5 11"/>
<evidence type="ECO:0000256" key="7">
    <source>
        <dbReference type="ARBA" id="ARBA00023002"/>
    </source>
</evidence>
<dbReference type="EMBL" id="CP091244">
    <property type="protein sequence ID" value="UJS23346.1"/>
    <property type="molecule type" value="Genomic_DNA"/>
</dbReference>
<dbReference type="Gene3D" id="3.40.50.720">
    <property type="entry name" value="NAD(P)-binding Rossmann-like Domain"/>
    <property type="match status" value="1"/>
</dbReference>
<dbReference type="Pfam" id="PF00393">
    <property type="entry name" value="6PGD"/>
    <property type="match status" value="1"/>
</dbReference>
<dbReference type="InterPro" id="IPR013328">
    <property type="entry name" value="6PGD_dom2"/>
</dbReference>
<evidence type="ECO:0000256" key="1">
    <source>
        <dbReference type="ARBA" id="ARBA00002526"/>
    </source>
</evidence>
<evidence type="ECO:0000259" key="13">
    <source>
        <dbReference type="SMART" id="SM01350"/>
    </source>
</evidence>
<evidence type="ECO:0000256" key="4">
    <source>
        <dbReference type="ARBA" id="ARBA00011738"/>
    </source>
</evidence>
<dbReference type="InterPro" id="IPR006114">
    <property type="entry name" value="6PGDH_C"/>
</dbReference>
<dbReference type="InterPro" id="IPR006113">
    <property type="entry name" value="6PGDH_Gnd/GntZ"/>
</dbReference>
<dbReference type="SUPFAM" id="SSF48179">
    <property type="entry name" value="6-phosphogluconate dehydrogenase C-terminal domain-like"/>
    <property type="match status" value="1"/>
</dbReference>
<comment type="similarity">
    <text evidence="3 11 12">Belongs to the 6-phosphogluconate dehydrogenase family.</text>
</comment>
<sequence length="490" mass="53412">MDTTPSNIGLIGLGVMGSNLALNLNDHGYSLSVYNRTYTLTEHFMAQQAQGRTIQAAQTLPEFVNQLAQPRIIMLMVTAGRAVDAVIEQLLPLLNSNDIIIDGGNSNYKDTTRRWQELTEKSIRFVGMGVSGGEEGARHGPSLMPGGAVEAWPAIRDMFQAVAAKVEGVPCCQWLGEGGSGHYVKMVHNGIEYGDMQLIAEACHLMQHALGMDFDAMADTFATWNQGKLESYLIDITSQILRQKDVDGSPLVTKILDRAGQKGTGLWTAQDALEHAVPLTLIGEAVHARMLSARKDERVAASHILGGLEAPVPAEQRQAYLDAIHDALYAAKLVSYAQGFMLMQTAAKQYGWNLPYGDIALLWRAGCIIRSRFLGDIKASFEREPVPQSLLQDPFFALELKQASSGWRKAVALAVMQGVPAPALSSALAFFDGYRCAEGSANILQAQRDFFGAHGYQRVDRDPALHFHTVWGIPPIPDPSPARGEGRRNS</sequence>
<dbReference type="SUPFAM" id="SSF51735">
    <property type="entry name" value="NAD(P)-binding Rossmann-fold domains"/>
    <property type="match status" value="1"/>
</dbReference>
<name>A0ABY3SV12_9GAMM</name>
<dbReference type="InterPro" id="IPR008927">
    <property type="entry name" value="6-PGluconate_DH-like_C_sf"/>
</dbReference>
<reference evidence="14" key="1">
    <citation type="journal article" date="2022" name="Microorganisms">
        <title>Two New Species of Filamentous Sulfur Bacteria of the Genus Thiothrix, Thiothrix winogradskyi sp. nov. and 'Candidatus Thiothrix sulfatifontis' sp. nov.</title>
        <authorList>
            <person name="Ravin N.V."/>
            <person name="Rossetti S."/>
            <person name="Beletsky A.V."/>
            <person name="Kadnikov V.V."/>
            <person name="Rudenko T.S."/>
            <person name="Smolyakov D.D."/>
            <person name="Moskvitina M.I."/>
            <person name="Gureeva M.V."/>
            <person name="Mardanov A.V."/>
            <person name="Grabovich M.Y."/>
        </authorList>
    </citation>
    <scope>NUCLEOTIDE SEQUENCE</scope>
    <source>
        <strain evidence="14">CT3</strain>
    </source>
</reference>
<dbReference type="InterPro" id="IPR006115">
    <property type="entry name" value="6PGDH_NADP-bd"/>
</dbReference>
<dbReference type="SMART" id="SM01350">
    <property type="entry name" value="6PGD"/>
    <property type="match status" value="1"/>
</dbReference>
<evidence type="ECO:0000256" key="3">
    <source>
        <dbReference type="ARBA" id="ARBA00008419"/>
    </source>
</evidence>
<evidence type="ECO:0000256" key="5">
    <source>
        <dbReference type="ARBA" id="ARBA00013011"/>
    </source>
</evidence>
<dbReference type="RefSeq" id="WP_236497363.1">
    <property type="nucleotide sequence ID" value="NZ_CP091244.1"/>
</dbReference>
<keyword evidence="11 12" id="KW-0521">NADP</keyword>